<accession>A0A256G313</accession>
<organism evidence="1 2">
    <name type="scientific">Brucella grignonensis</name>
    <dbReference type="NCBI Taxonomy" id="94627"/>
    <lineage>
        <taxon>Bacteria</taxon>
        <taxon>Pseudomonadati</taxon>
        <taxon>Pseudomonadota</taxon>
        <taxon>Alphaproteobacteria</taxon>
        <taxon>Hyphomicrobiales</taxon>
        <taxon>Brucellaceae</taxon>
        <taxon>Brucella/Ochrobactrum group</taxon>
        <taxon>Brucella</taxon>
    </lineage>
</organism>
<keyword evidence="2" id="KW-1185">Reference proteome</keyword>
<evidence type="ECO:0000313" key="2">
    <source>
        <dbReference type="Proteomes" id="UP000216478"/>
    </source>
</evidence>
<sequence>MLIQTSLWAPFGLGSQTWFYAPQSLWQKGTVKNICRGLSTKALR</sequence>
<reference evidence="1 2" key="1">
    <citation type="submission" date="2017-07" db="EMBL/GenBank/DDBJ databases">
        <title>Phylogenetic study on the rhizospheric bacterium Ochrobactrum sp. A44.</title>
        <authorList>
            <person name="Krzyzanowska D.M."/>
            <person name="Ossowicki A."/>
            <person name="Rajewska M."/>
            <person name="Maciag T."/>
            <person name="Kaczynski Z."/>
            <person name="Czerwicka M."/>
            <person name="Jafra S."/>
        </authorList>
    </citation>
    <scope>NUCLEOTIDE SEQUENCE [LARGE SCALE GENOMIC DNA]</scope>
    <source>
        <strain evidence="1 2">OgA9a</strain>
    </source>
</reference>
<dbReference type="AlphaFoldDB" id="A0A256G313"/>
<name>A0A256G313_9HYPH</name>
<proteinExistence type="predicted"/>
<comment type="caution">
    <text evidence="1">The sequence shown here is derived from an EMBL/GenBank/DDBJ whole genome shotgun (WGS) entry which is preliminary data.</text>
</comment>
<dbReference type="EMBL" id="NNRL01000085">
    <property type="protein sequence ID" value="OYR21497.1"/>
    <property type="molecule type" value="Genomic_DNA"/>
</dbReference>
<gene>
    <name evidence="1" type="ORF">CEV33_4782</name>
</gene>
<dbReference type="Proteomes" id="UP000216478">
    <property type="component" value="Unassembled WGS sequence"/>
</dbReference>
<evidence type="ECO:0000313" key="1">
    <source>
        <dbReference type="EMBL" id="OYR21497.1"/>
    </source>
</evidence>
<protein>
    <submittedName>
        <fullName evidence="1">Uncharacterized protein</fullName>
    </submittedName>
</protein>